<name>A0ACB9J9B8_9ASTR</name>
<protein>
    <submittedName>
        <fullName evidence="1">Uncharacterized protein</fullName>
    </submittedName>
</protein>
<evidence type="ECO:0000313" key="2">
    <source>
        <dbReference type="Proteomes" id="UP001056120"/>
    </source>
</evidence>
<gene>
    <name evidence="1" type="ORF">L1987_16018</name>
</gene>
<reference evidence="1 2" key="2">
    <citation type="journal article" date="2022" name="Mol. Ecol. Resour.">
        <title>The genomes of chicory, endive, great burdock and yacon provide insights into Asteraceae paleo-polyploidization history and plant inulin production.</title>
        <authorList>
            <person name="Fan W."/>
            <person name="Wang S."/>
            <person name="Wang H."/>
            <person name="Wang A."/>
            <person name="Jiang F."/>
            <person name="Liu H."/>
            <person name="Zhao H."/>
            <person name="Xu D."/>
            <person name="Zhang Y."/>
        </authorList>
    </citation>
    <scope>NUCLEOTIDE SEQUENCE [LARGE SCALE GENOMIC DNA]</scope>
    <source>
        <strain evidence="2">cv. Yunnan</strain>
        <tissue evidence="1">Leaves</tissue>
    </source>
</reference>
<evidence type="ECO:0000313" key="1">
    <source>
        <dbReference type="EMBL" id="KAI3816325.1"/>
    </source>
</evidence>
<reference evidence="2" key="1">
    <citation type="journal article" date="2022" name="Mol. Ecol. Resour.">
        <title>The genomes of chicory, endive, great burdock and yacon provide insights into Asteraceae palaeo-polyploidization history and plant inulin production.</title>
        <authorList>
            <person name="Fan W."/>
            <person name="Wang S."/>
            <person name="Wang H."/>
            <person name="Wang A."/>
            <person name="Jiang F."/>
            <person name="Liu H."/>
            <person name="Zhao H."/>
            <person name="Xu D."/>
            <person name="Zhang Y."/>
        </authorList>
    </citation>
    <scope>NUCLEOTIDE SEQUENCE [LARGE SCALE GENOMIC DNA]</scope>
    <source>
        <strain evidence="2">cv. Yunnan</strain>
    </source>
</reference>
<proteinExistence type="predicted"/>
<sequence>MSRCSLYPPPGYCRNGAAYEALIDSIKLQKETNKTKSVSKKEKRAKKEKKEKRNHEDEIRLRKNTIGDYHKVLQKASDFSEAQIKRANATTELFEKSDLTEEHGPSISSHQPSYSSDSTQNSNKRKIDYASLLPDSSTPQGKPFKIRLLKKHKGSDSSNFVADARANTHLSGPSSSNSDRSVVSSIRINGVLATSEKENRAQTTTISDPNRSHFGRIQSAPFSAKPALQSTRPQQPPISSFGRQVVPHIVSRNIDEQEFHSGRQQQLAPSHRVVPNPVTRKLNTSAAGKRPFNDIAVLRNDGHQSLKKQKEDLQKWVRHDLIKRC</sequence>
<dbReference type="Proteomes" id="UP001056120">
    <property type="component" value="Linkage Group LG05"/>
</dbReference>
<dbReference type="EMBL" id="CM042022">
    <property type="protein sequence ID" value="KAI3816325.1"/>
    <property type="molecule type" value="Genomic_DNA"/>
</dbReference>
<organism evidence="1 2">
    <name type="scientific">Smallanthus sonchifolius</name>
    <dbReference type="NCBI Taxonomy" id="185202"/>
    <lineage>
        <taxon>Eukaryota</taxon>
        <taxon>Viridiplantae</taxon>
        <taxon>Streptophyta</taxon>
        <taxon>Embryophyta</taxon>
        <taxon>Tracheophyta</taxon>
        <taxon>Spermatophyta</taxon>
        <taxon>Magnoliopsida</taxon>
        <taxon>eudicotyledons</taxon>
        <taxon>Gunneridae</taxon>
        <taxon>Pentapetalae</taxon>
        <taxon>asterids</taxon>
        <taxon>campanulids</taxon>
        <taxon>Asterales</taxon>
        <taxon>Asteraceae</taxon>
        <taxon>Asteroideae</taxon>
        <taxon>Heliantheae alliance</taxon>
        <taxon>Millerieae</taxon>
        <taxon>Smallanthus</taxon>
    </lineage>
</organism>
<accession>A0ACB9J9B8</accession>
<keyword evidence="2" id="KW-1185">Reference proteome</keyword>
<comment type="caution">
    <text evidence="1">The sequence shown here is derived from an EMBL/GenBank/DDBJ whole genome shotgun (WGS) entry which is preliminary data.</text>
</comment>